<keyword evidence="7 8" id="KW-0472">Membrane</keyword>
<dbReference type="KEGG" id="scor:J3U87_30550"/>
<feature type="transmembrane region" description="Helical" evidence="9">
    <location>
        <begin position="6"/>
        <end position="26"/>
    </location>
</feature>
<evidence type="ECO:0000256" key="3">
    <source>
        <dbReference type="ARBA" id="ARBA00022448"/>
    </source>
</evidence>
<evidence type="ECO:0000256" key="2">
    <source>
        <dbReference type="ARBA" id="ARBA00009212"/>
    </source>
</evidence>
<evidence type="ECO:0000256" key="4">
    <source>
        <dbReference type="ARBA" id="ARBA00022475"/>
    </source>
</evidence>
<comment type="subcellular location">
    <subcellularLocation>
        <location evidence="1 8">Cell membrane</location>
        <topology evidence="1 8">Multi-pass membrane protein</topology>
    </subcellularLocation>
</comment>
<evidence type="ECO:0000313" key="10">
    <source>
        <dbReference type="EMBL" id="QTD49944.1"/>
    </source>
</evidence>
<keyword evidence="6 9" id="KW-1133">Transmembrane helix</keyword>
<name>A0A8A4TL68_SULCO</name>
<feature type="transmembrane region" description="Helical" evidence="9">
    <location>
        <begin position="38"/>
        <end position="58"/>
    </location>
</feature>
<dbReference type="AlphaFoldDB" id="A0A8A4TL68"/>
<proteinExistence type="inferred from homology"/>
<accession>A0A8A4TL68</accession>
<evidence type="ECO:0008006" key="12">
    <source>
        <dbReference type="Google" id="ProtNLM"/>
    </source>
</evidence>
<evidence type="ECO:0000256" key="5">
    <source>
        <dbReference type="ARBA" id="ARBA00022692"/>
    </source>
</evidence>
<protein>
    <recommendedName>
        <fullName evidence="12">Multisubunit sodium/proton antiporter, MrpF subunit</fullName>
    </recommendedName>
</protein>
<dbReference type="PIRSF" id="PIRSF028784">
    <property type="entry name" value="MrpF"/>
    <property type="match status" value="1"/>
</dbReference>
<keyword evidence="8" id="KW-0406">Ion transport</keyword>
<evidence type="ECO:0000313" key="11">
    <source>
        <dbReference type="Proteomes" id="UP000663929"/>
    </source>
</evidence>
<evidence type="ECO:0000256" key="9">
    <source>
        <dbReference type="SAM" id="Phobius"/>
    </source>
</evidence>
<feature type="transmembrane region" description="Helical" evidence="9">
    <location>
        <begin position="64"/>
        <end position="86"/>
    </location>
</feature>
<dbReference type="EMBL" id="CP071793">
    <property type="protein sequence ID" value="QTD49944.1"/>
    <property type="molecule type" value="Genomic_DNA"/>
</dbReference>
<keyword evidence="4 8" id="KW-1003">Cell membrane</keyword>
<keyword evidence="11" id="KW-1185">Reference proteome</keyword>
<keyword evidence="8" id="KW-0050">Antiport</keyword>
<evidence type="ECO:0000256" key="7">
    <source>
        <dbReference type="ARBA" id="ARBA00023136"/>
    </source>
</evidence>
<dbReference type="RefSeq" id="WP_237379575.1">
    <property type="nucleotide sequence ID" value="NZ_CP071793.1"/>
</dbReference>
<dbReference type="Proteomes" id="UP000663929">
    <property type="component" value="Chromosome"/>
</dbReference>
<sequence>MNGSLMDVTLLISLVLLLVSAVLAMVRLVRGPSLADRVVALDLIGMILVGTMVINAVLWRQAPFLDAALAFLMVAFLATVGIGRYLEKRGQSR</sequence>
<evidence type="ECO:0000256" key="1">
    <source>
        <dbReference type="ARBA" id="ARBA00004651"/>
    </source>
</evidence>
<dbReference type="GO" id="GO:0015385">
    <property type="term" value="F:sodium:proton antiporter activity"/>
    <property type="evidence" value="ECO:0007669"/>
    <property type="project" value="TreeGrafter"/>
</dbReference>
<evidence type="ECO:0000256" key="8">
    <source>
        <dbReference type="PIRNR" id="PIRNR028784"/>
    </source>
</evidence>
<dbReference type="GO" id="GO:0005886">
    <property type="term" value="C:plasma membrane"/>
    <property type="evidence" value="ECO:0007669"/>
    <property type="project" value="UniProtKB-SubCell"/>
</dbReference>
<evidence type="ECO:0000256" key="6">
    <source>
        <dbReference type="ARBA" id="ARBA00022989"/>
    </source>
</evidence>
<keyword evidence="5 9" id="KW-0812">Transmembrane</keyword>
<organism evidence="10 11">
    <name type="scientific">Sulfidibacter corallicola</name>
    <dbReference type="NCBI Taxonomy" id="2818388"/>
    <lineage>
        <taxon>Bacteria</taxon>
        <taxon>Pseudomonadati</taxon>
        <taxon>Acidobacteriota</taxon>
        <taxon>Holophagae</taxon>
        <taxon>Acanthopleuribacterales</taxon>
        <taxon>Acanthopleuribacteraceae</taxon>
        <taxon>Sulfidibacter</taxon>
    </lineage>
</organism>
<keyword evidence="3 8" id="KW-0813">Transport</keyword>
<dbReference type="PANTHER" id="PTHR34702">
    <property type="entry name" value="NA(+)/H(+) ANTIPORTER SUBUNIT F1"/>
    <property type="match status" value="1"/>
</dbReference>
<reference evidence="10" key="1">
    <citation type="submission" date="2021-03" db="EMBL/GenBank/DDBJ databases">
        <title>Acanthopleuribacteraceae sp. M133.</title>
        <authorList>
            <person name="Wang G."/>
        </authorList>
    </citation>
    <scope>NUCLEOTIDE SEQUENCE</scope>
    <source>
        <strain evidence="10">M133</strain>
    </source>
</reference>
<dbReference type="Pfam" id="PF04066">
    <property type="entry name" value="MrpF_PhaF"/>
    <property type="match status" value="1"/>
</dbReference>
<dbReference type="InterPro" id="IPR007208">
    <property type="entry name" value="MrpF/PhaF-like"/>
</dbReference>
<comment type="similarity">
    <text evidence="2 8">Belongs to the CPA3 antiporters (TC 2.A.63) subunit F family.</text>
</comment>
<dbReference type="PANTHER" id="PTHR34702:SF1">
    <property type="entry name" value="NA(+)_H(+) ANTIPORTER SUBUNIT F"/>
    <property type="match status" value="1"/>
</dbReference>
<gene>
    <name evidence="10" type="ORF">J3U87_30550</name>
</gene>